<protein>
    <submittedName>
        <fullName evidence="2">Uncharacterized protein</fullName>
    </submittedName>
</protein>
<accession>M3XT86</accession>
<organism evidence="2">
    <name type="scientific">Mustela putorius furo</name>
    <name type="common">European domestic ferret</name>
    <name type="synonym">Mustela furo</name>
    <dbReference type="NCBI Taxonomy" id="9669"/>
    <lineage>
        <taxon>Eukaryota</taxon>
        <taxon>Metazoa</taxon>
        <taxon>Chordata</taxon>
        <taxon>Craniata</taxon>
        <taxon>Vertebrata</taxon>
        <taxon>Euteleostomi</taxon>
        <taxon>Mammalia</taxon>
        <taxon>Eutheria</taxon>
        <taxon>Laurasiatheria</taxon>
        <taxon>Carnivora</taxon>
        <taxon>Caniformia</taxon>
        <taxon>Musteloidea</taxon>
        <taxon>Mustelidae</taxon>
        <taxon>Mustelinae</taxon>
        <taxon>Mustela</taxon>
    </lineage>
</organism>
<reference evidence="2" key="1">
    <citation type="submission" date="2024-06" db="UniProtKB">
        <authorList>
            <consortium name="Ensembl"/>
        </authorList>
    </citation>
    <scope>IDENTIFICATION</scope>
</reference>
<dbReference type="EMBL" id="AEYP01081188">
    <property type="status" value="NOT_ANNOTATED_CDS"/>
    <property type="molecule type" value="Genomic_DNA"/>
</dbReference>
<feature type="compositionally biased region" description="Basic and acidic residues" evidence="1">
    <location>
        <begin position="1"/>
        <end position="19"/>
    </location>
</feature>
<dbReference type="InParanoid" id="M3XT86"/>
<evidence type="ECO:0000256" key="1">
    <source>
        <dbReference type="SAM" id="MobiDB-lite"/>
    </source>
</evidence>
<evidence type="ECO:0000313" key="2">
    <source>
        <dbReference type="Ensembl" id="ENSMPUP00000002286.1"/>
    </source>
</evidence>
<sequence>PTSTANKEKELNDFIHLEQRTAATSPQQDKRTAAEEAGPQNRHARHRESTQPSAPPPTTLQARINGICRPCCPTRGFTPMNKTRSLSHTRSRYTSMPGNVIAKH</sequence>
<dbReference type="AlphaFoldDB" id="M3XT86"/>
<dbReference type="EMBL" id="AEYP01081189">
    <property type="status" value="NOT_ANNOTATED_CDS"/>
    <property type="molecule type" value="Genomic_DNA"/>
</dbReference>
<name>M3XT86_MUSPF</name>
<proteinExistence type="predicted"/>
<dbReference type="Ensembl" id="ENSMPUT00000002332.1">
    <property type="protein sequence ID" value="ENSMPUP00000002286.1"/>
    <property type="gene ID" value="ENSMPUG00000002310.1"/>
</dbReference>
<dbReference type="HOGENOM" id="CLU_2256256_0_0_1"/>
<feature type="region of interest" description="Disordered" evidence="1">
    <location>
        <begin position="1"/>
        <end position="104"/>
    </location>
</feature>